<dbReference type="GO" id="GO:0000981">
    <property type="term" value="F:DNA-binding transcription factor activity, RNA polymerase II-specific"/>
    <property type="evidence" value="ECO:0007669"/>
    <property type="project" value="TreeGrafter"/>
</dbReference>
<evidence type="ECO:0000313" key="7">
    <source>
        <dbReference type="EMBL" id="CAG1991446.1"/>
    </source>
</evidence>
<feature type="compositionally biased region" description="Low complexity" evidence="5">
    <location>
        <begin position="495"/>
        <end position="504"/>
    </location>
</feature>
<evidence type="ECO:0000256" key="1">
    <source>
        <dbReference type="ARBA" id="ARBA00022723"/>
    </source>
</evidence>
<feature type="domain" description="C2H2-type" evidence="6">
    <location>
        <begin position="598"/>
        <end position="623"/>
    </location>
</feature>
<sequence>MSHTCNALIGTTNQGHGPARNIGVRLKKLSTNSMLPNYYDPDDDVLPKGSPLLQPVQVRIKLETPDGPADELDPEDLDKPWSPALLDRKRLIRKFSNRLYKRMRMEDKARMDWALVHHMSGKDPDMTSAEAREPLPSNDPGWRPPSNLRRPRKRRVLPLVLQDPLGITVKLEACADSGSDENIISLEVARQMKLQIRPEGARQFALANGKVVEAVGSVKLDCGFAVGTPLPSDTVACLFYVFNTLAVPLIMGMGFLTETKTLSEHTDRLIEQVVSEMQALKVNSVGNTKCSAPCRLNDLAGHAVVDTGSDLNFVHPRIVEQGKFVIEPASVYLEFADCSIGTTSGVINTTFSIGCEDKPKLNRSLADQQFYILDNLNTDILIGQNTTEDLQVMTSLHEALAIVSAGSAVNIIRLKGNLEQRIRDIGRHFRNVISTSSQQKDDDTNQVGSTELQAQRENAQMEEVFENAIIPQLLSAILLQNSNQESDTSSHHESNTSSHPRHAYAPSTAATYDSTATSIVNRISDTGSTPGSYSCAVPGCNATPFQNQYLLNAHMEIHQSARPYVCSFQGCPRSEVGKGYETMMEMIRHQSAHDSSGHICPFCPDREHRYPRPDNLRRHIRVHHPNKERDDPLLRDALASGKPPKSNRGRRRKTPLSCQETP</sequence>
<dbReference type="InterPro" id="IPR013087">
    <property type="entry name" value="Znf_C2H2_type"/>
</dbReference>
<feature type="compositionally biased region" description="Basic and acidic residues" evidence="5">
    <location>
        <begin position="625"/>
        <end position="634"/>
    </location>
</feature>
<feature type="region of interest" description="Disordered" evidence="5">
    <location>
        <begin position="121"/>
        <end position="149"/>
    </location>
</feature>
<dbReference type="GO" id="GO:0008270">
    <property type="term" value="F:zinc ion binding"/>
    <property type="evidence" value="ECO:0007669"/>
    <property type="project" value="UniProtKB-KW"/>
</dbReference>
<proteinExistence type="predicted"/>
<evidence type="ECO:0000256" key="2">
    <source>
        <dbReference type="ARBA" id="ARBA00022737"/>
    </source>
</evidence>
<accession>A0A4E9EIN5</accession>
<keyword evidence="1" id="KW-0479">Metal-binding</keyword>
<dbReference type="GO" id="GO:0005634">
    <property type="term" value="C:nucleus"/>
    <property type="evidence" value="ECO:0007669"/>
    <property type="project" value="UniProtKB-ARBA"/>
</dbReference>
<dbReference type="InterPro" id="IPR050329">
    <property type="entry name" value="GLI_C2H2-zinc-finger"/>
</dbReference>
<keyword evidence="3" id="KW-0863">Zinc-finger</keyword>
<dbReference type="GO" id="GO:0000978">
    <property type="term" value="F:RNA polymerase II cis-regulatory region sequence-specific DNA binding"/>
    <property type="evidence" value="ECO:0007669"/>
    <property type="project" value="TreeGrafter"/>
</dbReference>
<dbReference type="InterPro" id="IPR021109">
    <property type="entry name" value="Peptidase_aspartic_dom_sf"/>
</dbReference>
<evidence type="ECO:0000256" key="4">
    <source>
        <dbReference type="ARBA" id="ARBA00022833"/>
    </source>
</evidence>
<dbReference type="PANTHER" id="PTHR19818">
    <property type="entry name" value="ZINC FINGER PROTEIN ZIC AND GLI"/>
    <property type="match status" value="1"/>
</dbReference>
<keyword evidence="4" id="KW-0862">Zinc</keyword>
<feature type="compositionally biased region" description="Basic residues" evidence="5">
    <location>
        <begin position="645"/>
        <end position="654"/>
    </location>
</feature>
<dbReference type="GO" id="GO:0045944">
    <property type="term" value="P:positive regulation of transcription by RNA polymerase II"/>
    <property type="evidence" value="ECO:0007669"/>
    <property type="project" value="UniProtKB-ARBA"/>
</dbReference>
<dbReference type="Gene3D" id="2.40.70.10">
    <property type="entry name" value="Acid Proteases"/>
    <property type="match status" value="2"/>
</dbReference>
<feature type="region of interest" description="Disordered" evidence="5">
    <location>
        <begin position="611"/>
        <end position="662"/>
    </location>
</feature>
<dbReference type="PANTHER" id="PTHR19818:SF139">
    <property type="entry name" value="PAIR-RULE PROTEIN ODD-PAIRED"/>
    <property type="match status" value="1"/>
</dbReference>
<reference evidence="8" key="1">
    <citation type="submission" date="2019-04" db="EMBL/GenBank/DDBJ databases">
        <authorList>
            <person name="Melise S."/>
            <person name="Noan J."/>
            <person name="Okalmin O."/>
        </authorList>
    </citation>
    <scope>NUCLEOTIDE SEQUENCE</scope>
    <source>
        <strain evidence="8">FN9</strain>
    </source>
</reference>
<organism evidence="8">
    <name type="scientific">Gibberella zeae</name>
    <name type="common">Wheat head blight fungus</name>
    <name type="synonym">Fusarium graminearum</name>
    <dbReference type="NCBI Taxonomy" id="5518"/>
    <lineage>
        <taxon>Eukaryota</taxon>
        <taxon>Fungi</taxon>
        <taxon>Dikarya</taxon>
        <taxon>Ascomycota</taxon>
        <taxon>Pezizomycotina</taxon>
        <taxon>Sordariomycetes</taxon>
        <taxon>Hypocreomycetidae</taxon>
        <taxon>Hypocreales</taxon>
        <taxon>Nectriaceae</taxon>
        <taxon>Fusarium</taxon>
    </lineage>
</organism>
<gene>
    <name evidence="8" type="ORF">FUG_LOCUS469524</name>
    <name evidence="7" type="ORF">MDCFG202_LOCUS341922</name>
</gene>
<dbReference type="SMART" id="SM00355">
    <property type="entry name" value="ZnF_C2H2"/>
    <property type="match status" value="3"/>
</dbReference>
<feature type="region of interest" description="Disordered" evidence="5">
    <location>
        <begin position="482"/>
        <end position="504"/>
    </location>
</feature>
<dbReference type="CDD" id="cd00303">
    <property type="entry name" value="retropepsin_like"/>
    <property type="match status" value="2"/>
</dbReference>
<name>A0A4E9EIN5_GIBZA</name>
<dbReference type="Proteomes" id="UP000746612">
    <property type="component" value="Unassembled WGS sequence"/>
</dbReference>
<feature type="domain" description="C2H2-type" evidence="6">
    <location>
        <begin position="533"/>
        <end position="558"/>
    </location>
</feature>
<feature type="domain" description="C2H2-type" evidence="6">
    <location>
        <begin position="564"/>
        <end position="593"/>
    </location>
</feature>
<reference evidence="7" key="2">
    <citation type="submission" date="2021-03" db="EMBL/GenBank/DDBJ databases">
        <authorList>
            <person name="Alouane T."/>
            <person name="Langin T."/>
            <person name="Bonhomme L."/>
        </authorList>
    </citation>
    <scope>NUCLEOTIDE SEQUENCE</scope>
    <source>
        <strain evidence="7">MDC_Fg202</strain>
    </source>
</reference>
<dbReference type="AlphaFoldDB" id="A0A4E9EIN5"/>
<dbReference type="SUPFAM" id="SSF57667">
    <property type="entry name" value="beta-beta-alpha zinc fingers"/>
    <property type="match status" value="1"/>
</dbReference>
<protein>
    <recommendedName>
        <fullName evidence="6">C2H2-type domain-containing protein</fullName>
    </recommendedName>
</protein>
<evidence type="ECO:0000256" key="3">
    <source>
        <dbReference type="ARBA" id="ARBA00022771"/>
    </source>
</evidence>
<dbReference type="InterPro" id="IPR036236">
    <property type="entry name" value="Znf_C2H2_sf"/>
</dbReference>
<keyword evidence="2" id="KW-0677">Repeat</keyword>
<evidence type="ECO:0000313" key="8">
    <source>
        <dbReference type="EMBL" id="VIO62149.1"/>
    </source>
</evidence>
<dbReference type="EMBL" id="CAJPIJ010000149">
    <property type="protein sequence ID" value="CAG1991446.1"/>
    <property type="molecule type" value="Genomic_DNA"/>
</dbReference>
<dbReference type="Gene3D" id="3.30.160.60">
    <property type="entry name" value="Classic Zinc Finger"/>
    <property type="match status" value="1"/>
</dbReference>
<evidence type="ECO:0000259" key="6">
    <source>
        <dbReference type="SMART" id="SM00355"/>
    </source>
</evidence>
<feature type="compositionally biased region" description="Basic and acidic residues" evidence="5">
    <location>
        <begin position="121"/>
        <end position="133"/>
    </location>
</feature>
<dbReference type="EMBL" id="CAAKMV010000159">
    <property type="protein sequence ID" value="VIO62149.1"/>
    <property type="molecule type" value="Genomic_DNA"/>
</dbReference>
<evidence type="ECO:0000256" key="5">
    <source>
        <dbReference type="SAM" id="MobiDB-lite"/>
    </source>
</evidence>